<comment type="similarity">
    <text evidence="1">Belongs to the aldolase class II family.</text>
</comment>
<dbReference type="Pfam" id="PF00596">
    <property type="entry name" value="Aldolase_II"/>
    <property type="match status" value="1"/>
</dbReference>
<dbReference type="PANTHER" id="PTHR10672">
    <property type="entry name" value="ADDUCIN"/>
    <property type="match status" value="1"/>
</dbReference>
<name>A0ABV6LYX5_9ACTN</name>
<evidence type="ECO:0000256" key="1">
    <source>
        <dbReference type="ARBA" id="ARBA00037961"/>
    </source>
</evidence>
<comment type="caution">
    <text evidence="3">The sequence shown here is derived from an EMBL/GenBank/DDBJ whole genome shotgun (WGS) entry which is preliminary data.</text>
</comment>
<dbReference type="PANTHER" id="PTHR10672:SF3">
    <property type="entry name" value="PROTEIN HU-LI TAI SHAO"/>
    <property type="match status" value="1"/>
</dbReference>
<proteinExistence type="inferred from homology"/>
<dbReference type="InterPro" id="IPR051017">
    <property type="entry name" value="Aldolase-II_Adducin_sf"/>
</dbReference>
<sequence length="230" mass="24645">MSAELREQIAVGCRILAGAAQGDYVWGHLSARDPDGAGTWMKAAGYGFEEITADRTVLVDRDGRVLDGTERRHAEYPIHTEIMARRPDVNAVVHTHSRAAVALAATGRALEPVSHEGTFFTPPDVPRFTATGDLILTRELGARLAECLGDRPAVLMVNHGVAVAAKDIPTAVVATLLLDAACDMQLRVLAAGGAAHRSSDAEALSKREHCYGDALIDDAWRYLVRRLGTG</sequence>
<reference evidence="3 4" key="1">
    <citation type="submission" date="2024-09" db="EMBL/GenBank/DDBJ databases">
        <authorList>
            <person name="Sun Q."/>
            <person name="Mori K."/>
        </authorList>
    </citation>
    <scope>NUCLEOTIDE SEQUENCE [LARGE SCALE GENOMIC DNA]</scope>
    <source>
        <strain evidence="3 4">TBRC 3947</strain>
    </source>
</reference>
<dbReference type="Proteomes" id="UP001589867">
    <property type="component" value="Unassembled WGS sequence"/>
</dbReference>
<organism evidence="3 4">
    <name type="scientific">Phytohabitans kaempferiae</name>
    <dbReference type="NCBI Taxonomy" id="1620943"/>
    <lineage>
        <taxon>Bacteria</taxon>
        <taxon>Bacillati</taxon>
        <taxon>Actinomycetota</taxon>
        <taxon>Actinomycetes</taxon>
        <taxon>Micromonosporales</taxon>
        <taxon>Micromonosporaceae</taxon>
    </lineage>
</organism>
<evidence type="ECO:0000313" key="3">
    <source>
        <dbReference type="EMBL" id="MFC0527626.1"/>
    </source>
</evidence>
<dbReference type="InterPro" id="IPR001303">
    <property type="entry name" value="Aldolase_II/adducin_N"/>
</dbReference>
<protein>
    <submittedName>
        <fullName evidence="3">Class II aldolase/adducin family protein</fullName>
    </submittedName>
</protein>
<evidence type="ECO:0000313" key="4">
    <source>
        <dbReference type="Proteomes" id="UP001589867"/>
    </source>
</evidence>
<evidence type="ECO:0000259" key="2">
    <source>
        <dbReference type="SMART" id="SM01007"/>
    </source>
</evidence>
<dbReference type="Gene3D" id="3.40.225.10">
    <property type="entry name" value="Class II aldolase/adducin N-terminal domain"/>
    <property type="match status" value="1"/>
</dbReference>
<gene>
    <name evidence="3" type="ORF">ACFFIA_08140</name>
</gene>
<accession>A0ABV6LYX5</accession>
<feature type="domain" description="Class II aldolase/adducin N-terminal" evidence="2">
    <location>
        <begin position="7"/>
        <end position="186"/>
    </location>
</feature>
<dbReference type="EMBL" id="JBHLUH010000009">
    <property type="protein sequence ID" value="MFC0527626.1"/>
    <property type="molecule type" value="Genomic_DNA"/>
</dbReference>
<dbReference type="SUPFAM" id="SSF53639">
    <property type="entry name" value="AraD/HMP-PK domain-like"/>
    <property type="match status" value="1"/>
</dbReference>
<keyword evidence="4" id="KW-1185">Reference proteome</keyword>
<dbReference type="RefSeq" id="WP_377247893.1">
    <property type="nucleotide sequence ID" value="NZ_JBHLUH010000009.1"/>
</dbReference>
<dbReference type="InterPro" id="IPR036409">
    <property type="entry name" value="Aldolase_II/adducin_N_sf"/>
</dbReference>
<dbReference type="SMART" id="SM01007">
    <property type="entry name" value="Aldolase_II"/>
    <property type="match status" value="1"/>
</dbReference>